<evidence type="ECO:0000256" key="1">
    <source>
        <dbReference type="SAM" id="MobiDB-lite"/>
    </source>
</evidence>
<name>A0A1J0VPH8_9NOCA</name>
<dbReference type="OrthoDB" id="5168289at2"/>
<dbReference type="PROSITE" id="PS51257">
    <property type="entry name" value="PROKAR_LIPOPROTEIN"/>
    <property type="match status" value="1"/>
</dbReference>
<keyword evidence="4" id="KW-1185">Reference proteome</keyword>
<feature type="signal peptide" evidence="2">
    <location>
        <begin position="1"/>
        <end position="26"/>
    </location>
</feature>
<evidence type="ECO:0000256" key="2">
    <source>
        <dbReference type="SAM" id="SignalP"/>
    </source>
</evidence>
<evidence type="ECO:0000313" key="4">
    <source>
        <dbReference type="Proteomes" id="UP000183810"/>
    </source>
</evidence>
<dbReference type="KEGG" id="nsl:BOX37_08130"/>
<feature type="compositionally biased region" description="Low complexity" evidence="1">
    <location>
        <begin position="45"/>
        <end position="54"/>
    </location>
</feature>
<dbReference type="SUPFAM" id="SSF55486">
    <property type="entry name" value="Metalloproteases ('zincins'), catalytic domain"/>
    <property type="match status" value="1"/>
</dbReference>
<evidence type="ECO:0000313" key="3">
    <source>
        <dbReference type="EMBL" id="APE33940.1"/>
    </source>
</evidence>
<organism evidence="3 4">
    <name type="scientific">Nocardia mangyaensis</name>
    <dbReference type="NCBI Taxonomy" id="2213200"/>
    <lineage>
        <taxon>Bacteria</taxon>
        <taxon>Bacillati</taxon>
        <taxon>Actinomycetota</taxon>
        <taxon>Actinomycetes</taxon>
        <taxon>Mycobacteriales</taxon>
        <taxon>Nocardiaceae</taxon>
        <taxon>Nocardia</taxon>
    </lineage>
</organism>
<reference evidence="3" key="1">
    <citation type="submission" date="2016-11" db="EMBL/GenBank/DDBJ databases">
        <authorList>
            <person name="Jaros S."/>
            <person name="Januszkiewicz K."/>
            <person name="Wedrychowicz H."/>
        </authorList>
    </citation>
    <scope>NUCLEOTIDE SEQUENCE [LARGE SCALE GENOMIC DNA]</scope>
    <source>
        <strain evidence="3">Y48</strain>
    </source>
</reference>
<dbReference type="EMBL" id="CP018082">
    <property type="protein sequence ID" value="APE33940.1"/>
    <property type="molecule type" value="Genomic_DNA"/>
</dbReference>
<dbReference type="AlphaFoldDB" id="A0A1J0VPH8"/>
<keyword evidence="2" id="KW-0732">Signal</keyword>
<accession>A0A1J0VPH8</accession>
<gene>
    <name evidence="3" type="ORF">BOX37_08130</name>
</gene>
<feature type="region of interest" description="Disordered" evidence="1">
    <location>
        <begin position="45"/>
        <end position="74"/>
    </location>
</feature>
<feature type="chain" id="PRO_5013131247" evidence="2">
    <location>
        <begin position="27"/>
        <end position="482"/>
    </location>
</feature>
<protein>
    <submittedName>
        <fullName evidence="3">Metallopeptidase</fullName>
    </submittedName>
</protein>
<dbReference type="Proteomes" id="UP000183810">
    <property type="component" value="Chromosome"/>
</dbReference>
<dbReference type="RefSeq" id="WP_071927119.1">
    <property type="nucleotide sequence ID" value="NZ_CP018082.1"/>
</dbReference>
<sequence>MRRNRFGLAVAAALASAGMLVSGCTATTVASDQAVPVLDDPWEVAGAASSTSPSGPRPGVPDTDKQADNGDSGPIDTLALNAIADIEEYWRTEYSQTFRGNFKPASKYISWSATAPESESVKFCLSSTYQLVNAAYCPLDHTIGWDRSVLLPLLVDKYKEMSVVMVLAHEYGHAIQSQADLLRGFTTDALVKEQQADCLAGVFLRHVAEGNAQHFTLNTTDGLNGVLGAAVAVRDRDPNDPHAVHGSAFERVTAVQMGYTQGAKSCKDIDEDEIAQRRAGLPITFEDGERDEQLPVNEENLSSLAEQLAKSMPVKNAPKFVYTGLTRDCAAITTTELVSYCPGSNTIDTDLPAMAERAGEETRSEEEPLSAIVTGDYDAAVVFVSRYALAVQQDRELPLTGAETAGLRTACLSGVLTTKLSEPGSDPRLSAGDLDEAVSGLLADGLAAADVNGKVVPSGYQRLEAFRTGVLEGEQACLKKFE</sequence>
<proteinExistence type="predicted"/>